<dbReference type="EMBL" id="CP001814">
    <property type="protein sequence ID" value="ACZ90620.1"/>
    <property type="molecule type" value="Genomic_DNA"/>
</dbReference>
<name>D2AUG5_STRRD</name>
<accession>D2AUG5</accession>
<sequence>MSAWGVALFSDDTACDVRDTYRELIEDGVDDEEAARRVLDGRR</sequence>
<evidence type="ECO:0000313" key="2">
    <source>
        <dbReference type="Proteomes" id="UP000002029"/>
    </source>
</evidence>
<evidence type="ECO:0000313" key="1">
    <source>
        <dbReference type="EMBL" id="ACZ90620.1"/>
    </source>
</evidence>
<dbReference type="HOGENOM" id="CLU_3240372_0_0_11"/>
<protein>
    <submittedName>
        <fullName evidence="1">Uncharacterized protein</fullName>
    </submittedName>
</protein>
<gene>
    <name evidence="1" type="ordered locus">Sros_7965</name>
</gene>
<reference evidence="1 2" key="1">
    <citation type="journal article" date="2010" name="Stand. Genomic Sci.">
        <title>Complete genome sequence of Streptosporangium roseum type strain (NI 9100).</title>
        <authorList>
            <person name="Nolan M."/>
            <person name="Sikorski J."/>
            <person name="Jando M."/>
            <person name="Lucas S."/>
            <person name="Lapidus A."/>
            <person name="Glavina Del Rio T."/>
            <person name="Chen F."/>
            <person name="Tice H."/>
            <person name="Pitluck S."/>
            <person name="Cheng J.F."/>
            <person name="Chertkov O."/>
            <person name="Sims D."/>
            <person name="Meincke L."/>
            <person name="Brettin T."/>
            <person name="Han C."/>
            <person name="Detter J.C."/>
            <person name="Bruce D."/>
            <person name="Goodwin L."/>
            <person name="Land M."/>
            <person name="Hauser L."/>
            <person name="Chang Y.J."/>
            <person name="Jeffries C.D."/>
            <person name="Ivanova N."/>
            <person name="Mavromatis K."/>
            <person name="Mikhailova N."/>
            <person name="Chen A."/>
            <person name="Palaniappan K."/>
            <person name="Chain P."/>
            <person name="Rohde M."/>
            <person name="Goker M."/>
            <person name="Bristow J."/>
            <person name="Eisen J.A."/>
            <person name="Markowitz V."/>
            <person name="Hugenholtz P."/>
            <person name="Kyrpides N.C."/>
            <person name="Klenk H.P."/>
        </authorList>
    </citation>
    <scope>NUCLEOTIDE SEQUENCE [LARGE SCALE GENOMIC DNA]</scope>
    <source>
        <strain evidence="2">ATCC 12428 / DSM 43021 / JCM 3005 / NI 9100</strain>
    </source>
</reference>
<dbReference type="RefSeq" id="WP_012894350.1">
    <property type="nucleotide sequence ID" value="NC_013595.1"/>
</dbReference>
<dbReference type="AlphaFoldDB" id="D2AUG5"/>
<organism evidence="1 2">
    <name type="scientific">Streptosporangium roseum (strain ATCC 12428 / DSM 43021 / JCM 3005 / KCTC 9067 / NCIMB 10171 / NRRL 2505 / NI 9100)</name>
    <dbReference type="NCBI Taxonomy" id="479432"/>
    <lineage>
        <taxon>Bacteria</taxon>
        <taxon>Bacillati</taxon>
        <taxon>Actinomycetota</taxon>
        <taxon>Actinomycetes</taxon>
        <taxon>Streptosporangiales</taxon>
        <taxon>Streptosporangiaceae</taxon>
        <taxon>Streptosporangium</taxon>
    </lineage>
</organism>
<keyword evidence="2" id="KW-1185">Reference proteome</keyword>
<dbReference type="KEGG" id="sro:Sros_7965"/>
<dbReference type="Proteomes" id="UP000002029">
    <property type="component" value="Chromosome"/>
</dbReference>
<proteinExistence type="predicted"/>